<reference evidence="1" key="2">
    <citation type="submission" date="2021-12" db="EMBL/GenBank/DDBJ databases">
        <title>Resequencing data analysis of finger millet.</title>
        <authorList>
            <person name="Hatakeyama M."/>
            <person name="Aluri S."/>
            <person name="Balachadran M.T."/>
            <person name="Sivarajan S.R."/>
            <person name="Poveda L."/>
            <person name="Shimizu-Inatsugi R."/>
            <person name="Schlapbach R."/>
            <person name="Sreeman S.M."/>
            <person name="Shimizu K.K."/>
        </authorList>
    </citation>
    <scope>NUCLEOTIDE SEQUENCE</scope>
</reference>
<dbReference type="InterPro" id="IPR009072">
    <property type="entry name" value="Histone-fold"/>
</dbReference>
<comment type="caution">
    <text evidence="1">The sequence shown here is derived from an EMBL/GenBank/DDBJ whole genome shotgun (WGS) entry which is preliminary data.</text>
</comment>
<evidence type="ECO:0000313" key="2">
    <source>
        <dbReference type="Proteomes" id="UP001054889"/>
    </source>
</evidence>
<evidence type="ECO:0000313" key="1">
    <source>
        <dbReference type="EMBL" id="GJN19231.1"/>
    </source>
</evidence>
<dbReference type="SUPFAM" id="SSF47113">
    <property type="entry name" value="Histone-fold"/>
    <property type="match status" value="1"/>
</dbReference>
<reference evidence="1" key="1">
    <citation type="journal article" date="2018" name="DNA Res.">
        <title>Multiple hybrid de novo genome assembly of finger millet, an orphan allotetraploid crop.</title>
        <authorList>
            <person name="Hatakeyama M."/>
            <person name="Aluri S."/>
            <person name="Balachadran M.T."/>
            <person name="Sivarajan S.R."/>
            <person name="Patrignani A."/>
            <person name="Gruter S."/>
            <person name="Poveda L."/>
            <person name="Shimizu-Inatsugi R."/>
            <person name="Baeten J."/>
            <person name="Francoijs K.J."/>
            <person name="Nataraja K.N."/>
            <person name="Reddy Y.A.N."/>
            <person name="Phadnis S."/>
            <person name="Ravikumar R.L."/>
            <person name="Schlapbach R."/>
            <person name="Sreeman S.M."/>
            <person name="Shimizu K.K."/>
        </authorList>
    </citation>
    <scope>NUCLEOTIDE SEQUENCE</scope>
</reference>
<gene>
    <name evidence="1" type="primary">gb06480</name>
    <name evidence="1" type="ORF">PR202_gb06480</name>
</gene>
<organism evidence="1 2">
    <name type="scientific">Eleusine coracana subsp. coracana</name>
    <dbReference type="NCBI Taxonomy" id="191504"/>
    <lineage>
        <taxon>Eukaryota</taxon>
        <taxon>Viridiplantae</taxon>
        <taxon>Streptophyta</taxon>
        <taxon>Embryophyta</taxon>
        <taxon>Tracheophyta</taxon>
        <taxon>Spermatophyta</taxon>
        <taxon>Magnoliopsida</taxon>
        <taxon>Liliopsida</taxon>
        <taxon>Poales</taxon>
        <taxon>Poaceae</taxon>
        <taxon>PACMAD clade</taxon>
        <taxon>Chloridoideae</taxon>
        <taxon>Cynodonteae</taxon>
        <taxon>Eleusininae</taxon>
        <taxon>Eleusine</taxon>
    </lineage>
</organism>
<dbReference type="Gene3D" id="1.10.20.10">
    <property type="entry name" value="Histone, subunit A"/>
    <property type="match status" value="1"/>
</dbReference>
<proteinExistence type="predicted"/>
<dbReference type="GO" id="GO:0046982">
    <property type="term" value="F:protein heterodimerization activity"/>
    <property type="evidence" value="ECO:0007669"/>
    <property type="project" value="InterPro"/>
</dbReference>
<sequence>MAEKGGKGLLIAKTMEKDKGEEGTHLSIFPHHAPVPTTILEYLMREVLELVRNTSKDLKLAIYGNEELDTLNKNIIVSVVVILHIHKSLINKSSEE</sequence>
<keyword evidence="2" id="KW-1185">Reference proteome</keyword>
<dbReference type="Proteomes" id="UP001054889">
    <property type="component" value="Unassembled WGS sequence"/>
</dbReference>
<accession>A0AAV5EAM3</accession>
<protein>
    <submittedName>
        <fullName evidence="1">Uncharacterized protein</fullName>
    </submittedName>
</protein>
<dbReference type="EMBL" id="BQKI01000074">
    <property type="protein sequence ID" value="GJN19231.1"/>
    <property type="molecule type" value="Genomic_DNA"/>
</dbReference>
<dbReference type="AlphaFoldDB" id="A0AAV5EAM3"/>
<name>A0AAV5EAM3_ELECO</name>